<protein>
    <submittedName>
        <fullName evidence="1">Uncharacterized protein</fullName>
    </submittedName>
</protein>
<dbReference type="Proteomes" id="UP001566132">
    <property type="component" value="Unassembled WGS sequence"/>
</dbReference>
<name>A0ABD1EXH4_HYPHA</name>
<evidence type="ECO:0000313" key="2">
    <source>
        <dbReference type="Proteomes" id="UP001566132"/>
    </source>
</evidence>
<accession>A0ABD1EXH4</accession>
<sequence>SGYRWRTLDGILAGEDELKENYYYLGKRQFSTLLTTFIHNFPNIYHPDVSEPSRLLQTPL</sequence>
<gene>
    <name evidence="1" type="ORF">ABEB36_005203</name>
</gene>
<feature type="non-terminal residue" evidence="1">
    <location>
        <position position="60"/>
    </location>
</feature>
<dbReference type="EMBL" id="JBDJPC010000004">
    <property type="protein sequence ID" value="KAL1505698.1"/>
    <property type="molecule type" value="Genomic_DNA"/>
</dbReference>
<evidence type="ECO:0000313" key="1">
    <source>
        <dbReference type="EMBL" id="KAL1505698.1"/>
    </source>
</evidence>
<comment type="caution">
    <text evidence="1">The sequence shown here is derived from an EMBL/GenBank/DDBJ whole genome shotgun (WGS) entry which is preliminary data.</text>
</comment>
<proteinExistence type="predicted"/>
<dbReference type="AlphaFoldDB" id="A0ABD1EXH4"/>
<reference evidence="1 2" key="1">
    <citation type="submission" date="2024-05" db="EMBL/GenBank/DDBJ databases">
        <title>Genetic variation in Jamaican populations of the coffee berry borer (Hypothenemus hampei).</title>
        <authorList>
            <person name="Errbii M."/>
            <person name="Myrie A."/>
        </authorList>
    </citation>
    <scope>NUCLEOTIDE SEQUENCE [LARGE SCALE GENOMIC DNA]</scope>
    <source>
        <strain evidence="1">JA-Hopewell-2020-01-JO</strain>
        <tissue evidence="1">Whole body</tissue>
    </source>
</reference>
<keyword evidence="2" id="KW-1185">Reference proteome</keyword>
<organism evidence="1 2">
    <name type="scientific">Hypothenemus hampei</name>
    <name type="common">Coffee berry borer</name>
    <dbReference type="NCBI Taxonomy" id="57062"/>
    <lineage>
        <taxon>Eukaryota</taxon>
        <taxon>Metazoa</taxon>
        <taxon>Ecdysozoa</taxon>
        <taxon>Arthropoda</taxon>
        <taxon>Hexapoda</taxon>
        <taxon>Insecta</taxon>
        <taxon>Pterygota</taxon>
        <taxon>Neoptera</taxon>
        <taxon>Endopterygota</taxon>
        <taxon>Coleoptera</taxon>
        <taxon>Polyphaga</taxon>
        <taxon>Cucujiformia</taxon>
        <taxon>Curculionidae</taxon>
        <taxon>Scolytinae</taxon>
        <taxon>Hypothenemus</taxon>
    </lineage>
</organism>
<feature type="non-terminal residue" evidence="1">
    <location>
        <position position="1"/>
    </location>
</feature>